<comment type="caution">
    <text evidence="1">The sequence shown here is derived from an EMBL/GenBank/DDBJ whole genome shotgun (WGS) entry which is preliminary data.</text>
</comment>
<reference evidence="1 2" key="1">
    <citation type="submission" date="2021-08" db="EMBL/GenBank/DDBJ databases">
        <authorList>
            <person name="Peeters C."/>
        </authorList>
    </citation>
    <scope>NUCLEOTIDE SEQUENCE [LARGE SCALE GENOMIC DNA]</scope>
    <source>
        <strain evidence="1 2">LMG 21510</strain>
    </source>
</reference>
<name>A0ABN7YG49_9BURK</name>
<dbReference type="Proteomes" id="UP000721236">
    <property type="component" value="Unassembled WGS sequence"/>
</dbReference>
<protein>
    <submittedName>
        <fullName evidence="1">Uncharacterized protein</fullName>
    </submittedName>
</protein>
<keyword evidence="2" id="KW-1185">Reference proteome</keyword>
<evidence type="ECO:0000313" key="2">
    <source>
        <dbReference type="Proteomes" id="UP000721236"/>
    </source>
</evidence>
<accession>A0ABN7YG49</accession>
<dbReference type="EMBL" id="CAJZAH010000002">
    <property type="protein sequence ID" value="CAG9172438.1"/>
    <property type="molecule type" value="Genomic_DNA"/>
</dbReference>
<sequence length="113" mass="13158">MSDPSEINIFRALDFIRDNAKHYAKAKADRVYLEEFRKTKKAMLMKAAEPDYPSSVAQEREAYRHPEYAELLSGLREAVEAEEVLRWQMVAAQAKIEVWRTIEANRRAEAKTL</sequence>
<proteinExistence type="predicted"/>
<evidence type="ECO:0000313" key="1">
    <source>
        <dbReference type="EMBL" id="CAG9172438.1"/>
    </source>
</evidence>
<gene>
    <name evidence="1" type="ORF">LMG21510_01974</name>
</gene>
<dbReference type="RefSeq" id="WP_224041436.1">
    <property type="nucleotide sequence ID" value="NZ_CAJZAH010000002.1"/>
</dbReference>
<organism evidence="1 2">
    <name type="scientific">Cupriavidus respiraculi</name>
    <dbReference type="NCBI Taxonomy" id="195930"/>
    <lineage>
        <taxon>Bacteria</taxon>
        <taxon>Pseudomonadati</taxon>
        <taxon>Pseudomonadota</taxon>
        <taxon>Betaproteobacteria</taxon>
        <taxon>Burkholderiales</taxon>
        <taxon>Burkholderiaceae</taxon>
        <taxon>Cupriavidus</taxon>
    </lineage>
</organism>